<dbReference type="PRINTS" id="PR00909">
    <property type="entry name" value="SPERMDNBNDNG"/>
</dbReference>
<evidence type="ECO:0000256" key="2">
    <source>
        <dbReference type="ARBA" id="ARBA00022448"/>
    </source>
</evidence>
<comment type="subcellular location">
    <subcellularLocation>
        <location evidence="1">Periplasm</location>
    </subcellularLocation>
</comment>
<gene>
    <name evidence="6" type="ORF">ECB94_23985</name>
</gene>
<keyword evidence="4" id="KW-0574">Periplasm</keyword>
<evidence type="ECO:0000256" key="3">
    <source>
        <dbReference type="ARBA" id="ARBA00022729"/>
    </source>
</evidence>
<dbReference type="Pfam" id="PF13416">
    <property type="entry name" value="SBP_bac_8"/>
    <property type="match status" value="1"/>
</dbReference>
<dbReference type="PANTHER" id="PTHR30222">
    <property type="entry name" value="SPERMIDINE/PUTRESCINE-BINDING PERIPLASMIC PROTEIN"/>
    <property type="match status" value="1"/>
</dbReference>
<dbReference type="Gene3D" id="3.40.190.10">
    <property type="entry name" value="Periplasmic binding protein-like II"/>
    <property type="match status" value="2"/>
</dbReference>
<sequence length="355" mass="40453">MQRQVLPKEVVIKQVVLSALVMIAPAFAEHSSNTVHLYNWEAYLSPTVKNDLKSKHNVVIEEFFFSDEAVRDELLLSERGRTIDLVVVESVRLQMLAKQGAIQNISSIQNQIADRFEKRWLEACGEYGIPYSWGTSGILYRSDKIQNPVTSWASLLMPDKALQNKISMYYHPIDLIGAAMLFLKHDPFSDDEEKLQHAYQLLEEQRPFLSSTQYILEAIQEPKKLDNVYMAFGFSGDDYVLNQLSNSDEVQWKYVVPEEGTVVWLECLAVPAGKPVSKATSEAIDYLSSPEAAALNAEESWFSSPNLNVTPYLSQEYLNDPIINPAPDLIERSYIYRPVSDIGLRLRQRIVEDLR</sequence>
<dbReference type="RefSeq" id="WP_124941894.1">
    <property type="nucleotide sequence ID" value="NZ_CP033578.1"/>
</dbReference>
<reference evidence="6 7" key="1">
    <citation type="submission" date="2018-11" db="EMBL/GenBank/DDBJ databases">
        <title>Complete Genome Sequence of Vbrio mediterranei 117-T6: a Potential Pathogen Bacteria Isolated from the Conchocelis of Pyropia.</title>
        <authorList>
            <person name="Liu Q."/>
        </authorList>
    </citation>
    <scope>NUCLEOTIDE SEQUENCE [LARGE SCALE GENOMIC DNA]</scope>
    <source>
        <strain evidence="6 7">117-T6</strain>
    </source>
</reference>
<evidence type="ECO:0000256" key="5">
    <source>
        <dbReference type="SAM" id="SignalP"/>
    </source>
</evidence>
<organism evidence="6 7">
    <name type="scientific">Vibrio mediterranei</name>
    <dbReference type="NCBI Taxonomy" id="689"/>
    <lineage>
        <taxon>Bacteria</taxon>
        <taxon>Pseudomonadati</taxon>
        <taxon>Pseudomonadota</taxon>
        <taxon>Gammaproteobacteria</taxon>
        <taxon>Vibrionales</taxon>
        <taxon>Vibrionaceae</taxon>
        <taxon>Vibrio</taxon>
    </lineage>
</organism>
<dbReference type="InterPro" id="IPR006059">
    <property type="entry name" value="SBP"/>
</dbReference>
<proteinExistence type="predicted"/>
<accession>A0A3G4VHR8</accession>
<dbReference type="SUPFAM" id="SSF53850">
    <property type="entry name" value="Periplasmic binding protein-like II"/>
    <property type="match status" value="1"/>
</dbReference>
<dbReference type="GO" id="GO:0019808">
    <property type="term" value="F:polyamine binding"/>
    <property type="evidence" value="ECO:0007669"/>
    <property type="project" value="InterPro"/>
</dbReference>
<evidence type="ECO:0000256" key="4">
    <source>
        <dbReference type="ARBA" id="ARBA00022764"/>
    </source>
</evidence>
<evidence type="ECO:0000313" key="7">
    <source>
        <dbReference type="Proteomes" id="UP000279760"/>
    </source>
</evidence>
<protein>
    <submittedName>
        <fullName evidence="6">Spermidine/putrescine ABC transporter substrate-binding protein</fullName>
    </submittedName>
</protein>
<dbReference type="InterPro" id="IPR001188">
    <property type="entry name" value="Sperm_putr-bd"/>
</dbReference>
<evidence type="ECO:0000256" key="1">
    <source>
        <dbReference type="ARBA" id="ARBA00004418"/>
    </source>
</evidence>
<keyword evidence="2" id="KW-0813">Transport</keyword>
<dbReference type="GO" id="GO:0042597">
    <property type="term" value="C:periplasmic space"/>
    <property type="evidence" value="ECO:0007669"/>
    <property type="project" value="UniProtKB-SubCell"/>
</dbReference>
<feature type="signal peptide" evidence="5">
    <location>
        <begin position="1"/>
        <end position="28"/>
    </location>
</feature>
<evidence type="ECO:0000313" key="6">
    <source>
        <dbReference type="EMBL" id="AYV24320.1"/>
    </source>
</evidence>
<dbReference type="Proteomes" id="UP000279760">
    <property type="component" value="Chromosome 2"/>
</dbReference>
<dbReference type="AlphaFoldDB" id="A0A3G4VHR8"/>
<keyword evidence="3 5" id="KW-0732">Signal</keyword>
<name>A0A3G4VHR8_9VIBR</name>
<dbReference type="GO" id="GO:0015846">
    <property type="term" value="P:polyamine transport"/>
    <property type="evidence" value="ECO:0007669"/>
    <property type="project" value="InterPro"/>
</dbReference>
<dbReference type="CDD" id="cd13590">
    <property type="entry name" value="PBP2_PotD_PotF_like"/>
    <property type="match status" value="1"/>
</dbReference>
<dbReference type="EMBL" id="CP033578">
    <property type="protein sequence ID" value="AYV24320.1"/>
    <property type="molecule type" value="Genomic_DNA"/>
</dbReference>
<feature type="chain" id="PRO_5018224167" evidence="5">
    <location>
        <begin position="29"/>
        <end position="355"/>
    </location>
</feature>
<dbReference type="PANTHER" id="PTHR30222:SF12">
    <property type="entry name" value="NORSPERMIDINE SENSOR"/>
    <property type="match status" value="1"/>
</dbReference>